<dbReference type="GO" id="GO:0005737">
    <property type="term" value="C:cytoplasm"/>
    <property type="evidence" value="ECO:0007669"/>
    <property type="project" value="TreeGrafter"/>
</dbReference>
<keyword evidence="5 12" id="KW-0547">Nucleotide-binding</keyword>
<evidence type="ECO:0000256" key="11">
    <source>
        <dbReference type="ARBA" id="ARBA00070745"/>
    </source>
</evidence>
<dbReference type="GO" id="GO:0042802">
    <property type="term" value="F:identical protein binding"/>
    <property type="evidence" value="ECO:0007669"/>
    <property type="project" value="TreeGrafter"/>
</dbReference>
<dbReference type="InterPro" id="IPR029062">
    <property type="entry name" value="Class_I_gatase-like"/>
</dbReference>
<dbReference type="SUPFAM" id="SSF52540">
    <property type="entry name" value="P-loop containing nucleoside triphosphate hydrolases"/>
    <property type="match status" value="1"/>
</dbReference>
<evidence type="ECO:0000313" key="15">
    <source>
        <dbReference type="EMBL" id="KAH8690890.1"/>
    </source>
</evidence>
<dbReference type="Gene3D" id="3.40.50.300">
    <property type="entry name" value="P-loop containing nucleotide triphosphate hydrolases"/>
    <property type="match status" value="1"/>
</dbReference>
<dbReference type="InterPro" id="IPR017456">
    <property type="entry name" value="CTP_synthase_N"/>
</dbReference>
<dbReference type="CDD" id="cd03113">
    <property type="entry name" value="CTPS_N"/>
    <property type="match status" value="1"/>
</dbReference>
<dbReference type="NCBIfam" id="TIGR00337">
    <property type="entry name" value="PyrG"/>
    <property type="match status" value="1"/>
</dbReference>
<evidence type="ECO:0000259" key="14">
    <source>
        <dbReference type="Pfam" id="PF06418"/>
    </source>
</evidence>
<dbReference type="AlphaFoldDB" id="A0AAD4KGZ2"/>
<evidence type="ECO:0000256" key="2">
    <source>
        <dbReference type="ARBA" id="ARBA00007533"/>
    </source>
</evidence>
<protein>
    <recommendedName>
        <fullName evidence="11 12">CTP synthase</fullName>
        <ecNumber evidence="3 12">6.3.4.2</ecNumber>
    </recommendedName>
    <alternativeName>
        <fullName evidence="12">UTP--ammonia ligase</fullName>
    </alternativeName>
</protein>
<dbReference type="InterPro" id="IPR004468">
    <property type="entry name" value="CTP_synthase"/>
</dbReference>
<dbReference type="RefSeq" id="XP_046067086.1">
    <property type="nucleotide sequence ID" value="XM_046222471.1"/>
</dbReference>
<evidence type="ECO:0000256" key="10">
    <source>
        <dbReference type="ARBA" id="ARBA00054275"/>
    </source>
</evidence>
<sequence>MRTVLVSGGVISGIGKGIIASSAGLLLKTTGLRVTAIKIDPYLNIDAGTLGPLEHGECFVLADGGECDLDLGNYERYLGIQLTNESNITTGKIYNLVLQRERKGDFLGKTVQVVPHITDAIQDHIERVSKIPVDDSGLPPDVCIIELGGTVGDIESMPFIEALVQYRHKVGKDNFFCINVTYVPVIHGEEKTKPTQHAIKQVRSAGLTPDLIACRCEHKIEEATLQKIARSCQVDYEQVMTVWDMETIYQVPLILNEQGLLDVLTRGLRLDKLELAPSMVQKGASLWELWKDTVVPKQHLEPINIVLVGKYTALDDSYLSVRKSLEHAAMRCNRKLNLVSVDSEHLEDSTQKSDPTKYHKAWNAICEAQGMVVPGGFGSRGVEGMIRAAQWARERKIPYIGLCLGMQVAVIEAARNLCGLTDATSEEFDANAEHDVIIFMPEGSKEQLGGTMRLGTRATHFEAGSEWSKLRALYKGAPVAHERHRHRYEVNPDYVEQLEAAGLNFIGKDDTGRRMEVVERKDHPYFVGLQAHPEYTSRVLQPAPSLLGFVAASAGCLDKIIDDLRHHKTPEDGVNGVTHF</sequence>
<dbReference type="InterPro" id="IPR027417">
    <property type="entry name" value="P-loop_NTPase"/>
</dbReference>
<dbReference type="InterPro" id="IPR017926">
    <property type="entry name" value="GATASE"/>
</dbReference>
<keyword evidence="6 12" id="KW-0067">ATP-binding</keyword>
<dbReference type="CDD" id="cd01746">
    <property type="entry name" value="GATase1_CTP_Synthase"/>
    <property type="match status" value="1"/>
</dbReference>
<dbReference type="PANTHER" id="PTHR11550">
    <property type="entry name" value="CTP SYNTHASE"/>
    <property type="match status" value="1"/>
</dbReference>
<evidence type="ECO:0000256" key="3">
    <source>
        <dbReference type="ARBA" id="ARBA00012291"/>
    </source>
</evidence>
<feature type="domain" description="CTP synthase N-terminal" evidence="14">
    <location>
        <begin position="3"/>
        <end position="270"/>
    </location>
</feature>
<keyword evidence="8 12" id="KW-0665">Pyrimidine biosynthesis</keyword>
<comment type="function">
    <text evidence="10 12">Catalyzes the ATP-dependent amination of UTP to CTP with either L-glutamine or ammonia as the source of nitrogen.</text>
</comment>
<evidence type="ECO:0000256" key="9">
    <source>
        <dbReference type="ARBA" id="ARBA00047781"/>
    </source>
</evidence>
<evidence type="ECO:0000256" key="7">
    <source>
        <dbReference type="ARBA" id="ARBA00022962"/>
    </source>
</evidence>
<feature type="domain" description="Glutamine amidotransferase" evidence="13">
    <location>
        <begin position="314"/>
        <end position="543"/>
    </location>
</feature>
<evidence type="ECO:0000256" key="12">
    <source>
        <dbReference type="RuleBase" id="RU810713"/>
    </source>
</evidence>
<comment type="similarity">
    <text evidence="2 12">Belongs to the CTP synthase family.</text>
</comment>
<gene>
    <name evidence="15" type="ORF">BGW36DRAFT_61332</name>
</gene>
<proteinExistence type="inferred from homology"/>
<dbReference type="Proteomes" id="UP001201262">
    <property type="component" value="Unassembled WGS sequence"/>
</dbReference>
<dbReference type="InterPro" id="IPR033828">
    <property type="entry name" value="GATase1_CTP_Synthase"/>
</dbReference>
<dbReference type="EMBL" id="JAJTJA010000013">
    <property type="protein sequence ID" value="KAH8690890.1"/>
    <property type="molecule type" value="Genomic_DNA"/>
</dbReference>
<dbReference type="FunFam" id="3.40.50.880:FF:000005">
    <property type="entry name" value="CTP synthase"/>
    <property type="match status" value="1"/>
</dbReference>
<comment type="pathway">
    <text evidence="1 12">Pyrimidine metabolism; CTP biosynthesis via de novo pathway; CTP from UDP: step 2/2.</text>
</comment>
<evidence type="ECO:0000256" key="8">
    <source>
        <dbReference type="ARBA" id="ARBA00022975"/>
    </source>
</evidence>
<evidence type="ECO:0000259" key="13">
    <source>
        <dbReference type="Pfam" id="PF00117"/>
    </source>
</evidence>
<dbReference type="GO" id="GO:0003883">
    <property type="term" value="F:CTP synthase activity"/>
    <property type="evidence" value="ECO:0007669"/>
    <property type="project" value="UniProtKB-UniRule"/>
</dbReference>
<keyword evidence="16" id="KW-1185">Reference proteome</keyword>
<dbReference type="Pfam" id="PF06418">
    <property type="entry name" value="CTP_synth_N"/>
    <property type="match status" value="1"/>
</dbReference>
<dbReference type="FunFam" id="3.40.50.300:FF:000207">
    <property type="entry name" value="CTP synthase"/>
    <property type="match status" value="1"/>
</dbReference>
<evidence type="ECO:0000256" key="1">
    <source>
        <dbReference type="ARBA" id="ARBA00005171"/>
    </source>
</evidence>
<comment type="caution">
    <text evidence="15">The sequence shown here is derived from an EMBL/GenBank/DDBJ whole genome shotgun (WGS) entry which is preliminary data.</text>
</comment>
<dbReference type="Gene3D" id="3.40.50.880">
    <property type="match status" value="1"/>
</dbReference>
<keyword evidence="4 12" id="KW-0436">Ligase</keyword>
<dbReference type="NCBIfam" id="NF003792">
    <property type="entry name" value="PRK05380.1"/>
    <property type="match status" value="1"/>
</dbReference>
<dbReference type="EC" id="6.3.4.2" evidence="3 12"/>
<reference evidence="15" key="1">
    <citation type="submission" date="2021-12" db="EMBL/GenBank/DDBJ databases">
        <title>Convergent genome expansion in fungi linked to evolution of root-endophyte symbiosis.</title>
        <authorList>
            <consortium name="DOE Joint Genome Institute"/>
            <person name="Ke Y.-H."/>
            <person name="Bonito G."/>
            <person name="Liao H.-L."/>
            <person name="Looney B."/>
            <person name="Rojas-Flechas A."/>
            <person name="Nash J."/>
            <person name="Hameed K."/>
            <person name="Schadt C."/>
            <person name="Martin F."/>
            <person name="Crous P.W."/>
            <person name="Miettinen O."/>
            <person name="Magnuson J.K."/>
            <person name="Labbe J."/>
            <person name="Jacobson D."/>
            <person name="Doktycz M.J."/>
            <person name="Veneault-Fourrey C."/>
            <person name="Kuo A."/>
            <person name="Mondo S."/>
            <person name="Calhoun S."/>
            <person name="Riley R."/>
            <person name="Ohm R."/>
            <person name="LaButti K."/>
            <person name="Andreopoulos B."/>
            <person name="Pangilinan J."/>
            <person name="Nolan M."/>
            <person name="Tritt A."/>
            <person name="Clum A."/>
            <person name="Lipzen A."/>
            <person name="Daum C."/>
            <person name="Barry K."/>
            <person name="Grigoriev I.V."/>
            <person name="Vilgalys R."/>
        </authorList>
    </citation>
    <scope>NUCLEOTIDE SEQUENCE</scope>
    <source>
        <strain evidence="15">PMI_201</strain>
    </source>
</reference>
<accession>A0AAD4KGZ2</accession>
<name>A0AAD4KGZ2_9EURO</name>
<evidence type="ECO:0000313" key="16">
    <source>
        <dbReference type="Proteomes" id="UP001201262"/>
    </source>
</evidence>
<evidence type="ECO:0000256" key="6">
    <source>
        <dbReference type="ARBA" id="ARBA00022840"/>
    </source>
</evidence>
<evidence type="ECO:0000256" key="4">
    <source>
        <dbReference type="ARBA" id="ARBA00022598"/>
    </source>
</evidence>
<dbReference type="GO" id="GO:0019856">
    <property type="term" value="P:pyrimidine nucleobase biosynthetic process"/>
    <property type="evidence" value="ECO:0007669"/>
    <property type="project" value="TreeGrafter"/>
</dbReference>
<dbReference type="GO" id="GO:0005524">
    <property type="term" value="F:ATP binding"/>
    <property type="evidence" value="ECO:0007669"/>
    <property type="project" value="UniProtKB-KW"/>
</dbReference>
<dbReference type="GO" id="GO:0097268">
    <property type="term" value="C:cytoophidium"/>
    <property type="evidence" value="ECO:0007669"/>
    <property type="project" value="TreeGrafter"/>
</dbReference>
<dbReference type="Pfam" id="PF00117">
    <property type="entry name" value="GATase"/>
    <property type="match status" value="1"/>
</dbReference>
<organism evidence="15 16">
    <name type="scientific">Talaromyces proteolyticus</name>
    <dbReference type="NCBI Taxonomy" id="1131652"/>
    <lineage>
        <taxon>Eukaryota</taxon>
        <taxon>Fungi</taxon>
        <taxon>Dikarya</taxon>
        <taxon>Ascomycota</taxon>
        <taxon>Pezizomycotina</taxon>
        <taxon>Eurotiomycetes</taxon>
        <taxon>Eurotiomycetidae</taxon>
        <taxon>Eurotiales</taxon>
        <taxon>Trichocomaceae</taxon>
        <taxon>Talaromyces</taxon>
        <taxon>Talaromyces sect. Bacilispori</taxon>
    </lineage>
</organism>
<comment type="catalytic activity">
    <reaction evidence="9 12">
        <text>UTP + L-glutamine + ATP + H2O = CTP + L-glutamate + ADP + phosphate + 2 H(+)</text>
        <dbReference type="Rhea" id="RHEA:26426"/>
        <dbReference type="ChEBI" id="CHEBI:15377"/>
        <dbReference type="ChEBI" id="CHEBI:15378"/>
        <dbReference type="ChEBI" id="CHEBI:29985"/>
        <dbReference type="ChEBI" id="CHEBI:30616"/>
        <dbReference type="ChEBI" id="CHEBI:37563"/>
        <dbReference type="ChEBI" id="CHEBI:43474"/>
        <dbReference type="ChEBI" id="CHEBI:46398"/>
        <dbReference type="ChEBI" id="CHEBI:58359"/>
        <dbReference type="ChEBI" id="CHEBI:456216"/>
        <dbReference type="EC" id="6.3.4.2"/>
    </reaction>
</comment>
<keyword evidence="7 12" id="KW-0315">Glutamine amidotransferase</keyword>
<dbReference type="SUPFAM" id="SSF52317">
    <property type="entry name" value="Class I glutamine amidotransferase-like"/>
    <property type="match status" value="1"/>
</dbReference>
<dbReference type="PROSITE" id="PS51273">
    <property type="entry name" value="GATASE_TYPE_1"/>
    <property type="match status" value="1"/>
</dbReference>
<evidence type="ECO:0000256" key="5">
    <source>
        <dbReference type="ARBA" id="ARBA00022741"/>
    </source>
</evidence>
<dbReference type="PANTHER" id="PTHR11550:SF0">
    <property type="entry name" value="CTP SYNTHASE-RELATED"/>
    <property type="match status" value="1"/>
</dbReference>
<dbReference type="GO" id="GO:0044210">
    <property type="term" value="P:'de novo' CTP biosynthetic process"/>
    <property type="evidence" value="ECO:0007669"/>
    <property type="project" value="UniProtKB-UniRule"/>
</dbReference>
<dbReference type="GeneID" id="70252758"/>